<sequence>MPRTFAGLQSRENSDYVPSTDYKGSGAPMAELAACTDLPTRLPAVTMPSVCQVDTKLSTQDFSQWLSC</sequence>
<proteinExistence type="predicted"/>
<reference evidence="2" key="1">
    <citation type="journal article" date="2023" name="Mol. Phylogenet. Evol.">
        <title>Genome-scale phylogeny and comparative genomics of the fungal order Sordariales.</title>
        <authorList>
            <person name="Hensen N."/>
            <person name="Bonometti L."/>
            <person name="Westerberg I."/>
            <person name="Brannstrom I.O."/>
            <person name="Guillou S."/>
            <person name="Cros-Aarteil S."/>
            <person name="Calhoun S."/>
            <person name="Haridas S."/>
            <person name="Kuo A."/>
            <person name="Mondo S."/>
            <person name="Pangilinan J."/>
            <person name="Riley R."/>
            <person name="LaButti K."/>
            <person name="Andreopoulos B."/>
            <person name="Lipzen A."/>
            <person name="Chen C."/>
            <person name="Yan M."/>
            <person name="Daum C."/>
            <person name="Ng V."/>
            <person name="Clum A."/>
            <person name="Steindorff A."/>
            <person name="Ohm R.A."/>
            <person name="Martin F."/>
            <person name="Silar P."/>
            <person name="Natvig D.O."/>
            <person name="Lalanne C."/>
            <person name="Gautier V."/>
            <person name="Ament-Velasquez S.L."/>
            <person name="Kruys A."/>
            <person name="Hutchinson M.I."/>
            <person name="Powell A.J."/>
            <person name="Barry K."/>
            <person name="Miller A.N."/>
            <person name="Grigoriev I.V."/>
            <person name="Debuchy R."/>
            <person name="Gladieux P."/>
            <person name="Hiltunen Thoren M."/>
            <person name="Johannesson H."/>
        </authorList>
    </citation>
    <scope>NUCLEOTIDE SEQUENCE</scope>
    <source>
        <strain evidence="2">CBS 508.74</strain>
    </source>
</reference>
<dbReference type="Proteomes" id="UP001302812">
    <property type="component" value="Unassembled WGS sequence"/>
</dbReference>
<feature type="region of interest" description="Disordered" evidence="1">
    <location>
        <begin position="1"/>
        <end position="22"/>
    </location>
</feature>
<comment type="caution">
    <text evidence="2">The sequence shown here is derived from an EMBL/GenBank/DDBJ whole genome shotgun (WGS) entry which is preliminary data.</text>
</comment>
<dbReference type="GeneID" id="89933175"/>
<name>A0AAN6TLK5_9PEZI</name>
<keyword evidence="3" id="KW-1185">Reference proteome</keyword>
<reference evidence="2" key="2">
    <citation type="submission" date="2023-05" db="EMBL/GenBank/DDBJ databases">
        <authorList>
            <consortium name="Lawrence Berkeley National Laboratory"/>
            <person name="Steindorff A."/>
            <person name="Hensen N."/>
            <person name="Bonometti L."/>
            <person name="Westerberg I."/>
            <person name="Brannstrom I.O."/>
            <person name="Guillou S."/>
            <person name="Cros-Aarteil S."/>
            <person name="Calhoun S."/>
            <person name="Haridas S."/>
            <person name="Kuo A."/>
            <person name="Mondo S."/>
            <person name="Pangilinan J."/>
            <person name="Riley R."/>
            <person name="Labutti K."/>
            <person name="Andreopoulos B."/>
            <person name="Lipzen A."/>
            <person name="Chen C."/>
            <person name="Yanf M."/>
            <person name="Daum C."/>
            <person name="Ng V."/>
            <person name="Clum A."/>
            <person name="Ohm R."/>
            <person name="Martin F."/>
            <person name="Silar P."/>
            <person name="Natvig D."/>
            <person name="Lalanne C."/>
            <person name="Gautier V."/>
            <person name="Ament-Velasquez S.L."/>
            <person name="Kruys A."/>
            <person name="Hutchinson M.I."/>
            <person name="Powell A.J."/>
            <person name="Barry K."/>
            <person name="Miller A.N."/>
            <person name="Grigoriev I.V."/>
            <person name="Debuchy R."/>
            <person name="Gladieux P."/>
            <person name="Thoren M.H."/>
            <person name="Johannesson H."/>
        </authorList>
    </citation>
    <scope>NUCLEOTIDE SEQUENCE</scope>
    <source>
        <strain evidence="2">CBS 508.74</strain>
    </source>
</reference>
<dbReference type="EMBL" id="MU853333">
    <property type="protein sequence ID" value="KAK4116682.1"/>
    <property type="molecule type" value="Genomic_DNA"/>
</dbReference>
<dbReference type="RefSeq" id="XP_064674252.1">
    <property type="nucleotide sequence ID" value="XM_064809052.1"/>
</dbReference>
<accession>A0AAN6TLK5</accession>
<evidence type="ECO:0000256" key="1">
    <source>
        <dbReference type="SAM" id="MobiDB-lite"/>
    </source>
</evidence>
<organism evidence="2 3">
    <name type="scientific">Canariomyces notabilis</name>
    <dbReference type="NCBI Taxonomy" id="2074819"/>
    <lineage>
        <taxon>Eukaryota</taxon>
        <taxon>Fungi</taxon>
        <taxon>Dikarya</taxon>
        <taxon>Ascomycota</taxon>
        <taxon>Pezizomycotina</taxon>
        <taxon>Sordariomycetes</taxon>
        <taxon>Sordariomycetidae</taxon>
        <taxon>Sordariales</taxon>
        <taxon>Chaetomiaceae</taxon>
        <taxon>Canariomyces</taxon>
    </lineage>
</organism>
<dbReference type="AlphaFoldDB" id="A0AAN6TLK5"/>
<evidence type="ECO:0000313" key="2">
    <source>
        <dbReference type="EMBL" id="KAK4116682.1"/>
    </source>
</evidence>
<evidence type="ECO:0000313" key="3">
    <source>
        <dbReference type="Proteomes" id="UP001302812"/>
    </source>
</evidence>
<gene>
    <name evidence="2" type="ORF">N656DRAFT_265374</name>
</gene>
<protein>
    <submittedName>
        <fullName evidence="2">Uncharacterized protein</fullName>
    </submittedName>
</protein>